<name>L5KJE1_PTEAL</name>
<evidence type="ECO:0000313" key="3">
    <source>
        <dbReference type="Proteomes" id="UP000010552"/>
    </source>
</evidence>
<gene>
    <name evidence="2" type="ORF">PAL_GLEAN10024887</name>
</gene>
<sequence length="196" mass="21608">MNDASQATGARRPRTEASYRGRLLQGGKSALLPPASSARKVLVRLRYGWRKLAHPRRAGPGSRGRMPARLGHRASRSPSTANSEPDLYTSGHSLTTGPQAPACFDRDVTSYFFFRFLDQKCFALLQRRGLPGSFPLLRCAVLTARELPRQPHFRGLLWASRTRPKSRPPATPPSIAPPPASPPRHPACVSLVSLRR</sequence>
<feature type="region of interest" description="Disordered" evidence="1">
    <location>
        <begin position="1"/>
        <end position="21"/>
    </location>
</feature>
<proteinExistence type="predicted"/>
<evidence type="ECO:0000313" key="2">
    <source>
        <dbReference type="EMBL" id="ELK11432.1"/>
    </source>
</evidence>
<organism evidence="2 3">
    <name type="scientific">Pteropus alecto</name>
    <name type="common">Black flying fox</name>
    <dbReference type="NCBI Taxonomy" id="9402"/>
    <lineage>
        <taxon>Eukaryota</taxon>
        <taxon>Metazoa</taxon>
        <taxon>Chordata</taxon>
        <taxon>Craniata</taxon>
        <taxon>Vertebrata</taxon>
        <taxon>Euteleostomi</taxon>
        <taxon>Mammalia</taxon>
        <taxon>Eutheria</taxon>
        <taxon>Laurasiatheria</taxon>
        <taxon>Chiroptera</taxon>
        <taxon>Yinpterochiroptera</taxon>
        <taxon>Pteropodoidea</taxon>
        <taxon>Pteropodidae</taxon>
        <taxon>Pteropodinae</taxon>
        <taxon>Pteropus</taxon>
    </lineage>
</organism>
<feature type="region of interest" description="Disordered" evidence="1">
    <location>
        <begin position="54"/>
        <end position="93"/>
    </location>
</feature>
<dbReference type="EMBL" id="KB030673">
    <property type="protein sequence ID" value="ELK11432.1"/>
    <property type="molecule type" value="Genomic_DNA"/>
</dbReference>
<dbReference type="InParanoid" id="L5KJE1"/>
<protein>
    <submittedName>
        <fullName evidence="2">Uncharacterized protein</fullName>
    </submittedName>
</protein>
<keyword evidence="3" id="KW-1185">Reference proteome</keyword>
<accession>L5KJE1</accession>
<reference evidence="3" key="1">
    <citation type="journal article" date="2013" name="Science">
        <title>Comparative analysis of bat genomes provides insight into the evolution of flight and immunity.</title>
        <authorList>
            <person name="Zhang G."/>
            <person name="Cowled C."/>
            <person name="Shi Z."/>
            <person name="Huang Z."/>
            <person name="Bishop-Lilly K.A."/>
            <person name="Fang X."/>
            <person name="Wynne J.W."/>
            <person name="Xiong Z."/>
            <person name="Baker M.L."/>
            <person name="Zhao W."/>
            <person name="Tachedjian M."/>
            <person name="Zhu Y."/>
            <person name="Zhou P."/>
            <person name="Jiang X."/>
            <person name="Ng J."/>
            <person name="Yang L."/>
            <person name="Wu L."/>
            <person name="Xiao J."/>
            <person name="Feng Y."/>
            <person name="Chen Y."/>
            <person name="Sun X."/>
            <person name="Zhang Y."/>
            <person name="Marsh G.A."/>
            <person name="Crameri G."/>
            <person name="Broder C.C."/>
            <person name="Frey K.G."/>
            <person name="Wang L.F."/>
            <person name="Wang J."/>
        </authorList>
    </citation>
    <scope>NUCLEOTIDE SEQUENCE [LARGE SCALE GENOMIC DNA]</scope>
</reference>
<evidence type="ECO:0000256" key="1">
    <source>
        <dbReference type="SAM" id="MobiDB-lite"/>
    </source>
</evidence>
<dbReference type="Proteomes" id="UP000010552">
    <property type="component" value="Unassembled WGS sequence"/>
</dbReference>
<feature type="region of interest" description="Disordered" evidence="1">
    <location>
        <begin position="157"/>
        <end position="185"/>
    </location>
</feature>
<dbReference type="AlphaFoldDB" id="L5KJE1"/>
<feature type="compositionally biased region" description="Pro residues" evidence="1">
    <location>
        <begin position="167"/>
        <end position="185"/>
    </location>
</feature>